<dbReference type="GO" id="GO:0016020">
    <property type="term" value="C:membrane"/>
    <property type="evidence" value="ECO:0007669"/>
    <property type="project" value="InterPro"/>
</dbReference>
<dbReference type="OrthoDB" id="5975154at2759"/>
<dbReference type="InterPro" id="IPR006029">
    <property type="entry name" value="Neurotrans-gated_channel_TM"/>
</dbReference>
<protein>
    <recommendedName>
        <fullName evidence="2">Neurotransmitter-gated ion-channel transmembrane domain-containing protein</fullName>
    </recommendedName>
</protein>
<dbReference type="SUPFAM" id="SSF90112">
    <property type="entry name" value="Neurotransmitter-gated ion-channel transmembrane pore"/>
    <property type="match status" value="1"/>
</dbReference>
<gene>
    <name evidence="3" type="ORF">DILT_LOCUS16870</name>
</gene>
<reference evidence="3 4" key="1">
    <citation type="submission" date="2018-11" db="EMBL/GenBank/DDBJ databases">
        <authorList>
            <consortium name="Pathogen Informatics"/>
        </authorList>
    </citation>
    <scope>NUCLEOTIDE SEQUENCE [LARGE SCALE GENOMIC DNA]</scope>
</reference>
<feature type="transmembrane region" description="Helical" evidence="1">
    <location>
        <begin position="12"/>
        <end position="35"/>
    </location>
</feature>
<feature type="transmembrane region" description="Helical" evidence="1">
    <location>
        <begin position="41"/>
        <end position="59"/>
    </location>
</feature>
<dbReference type="FunFam" id="1.20.58.390:FF:000064">
    <property type="entry name" value="Neuronal acetylcholine receptor subunit alpha-7"/>
    <property type="match status" value="1"/>
</dbReference>
<dbReference type="CDD" id="cd19051">
    <property type="entry name" value="LGIC_TM_cation"/>
    <property type="match status" value="1"/>
</dbReference>
<dbReference type="Pfam" id="PF02932">
    <property type="entry name" value="Neur_chan_memb"/>
    <property type="match status" value="1"/>
</dbReference>
<keyword evidence="1" id="KW-1133">Transmembrane helix</keyword>
<dbReference type="AlphaFoldDB" id="A0A3P7QY33"/>
<dbReference type="InterPro" id="IPR006201">
    <property type="entry name" value="Neur_channel"/>
</dbReference>
<keyword evidence="1" id="KW-0812">Transmembrane</keyword>
<keyword evidence="1" id="KW-0472">Membrane</keyword>
<dbReference type="GO" id="GO:0004888">
    <property type="term" value="F:transmembrane signaling receptor activity"/>
    <property type="evidence" value="ECO:0007669"/>
    <property type="project" value="InterPro"/>
</dbReference>
<dbReference type="Proteomes" id="UP000281553">
    <property type="component" value="Unassembled WGS sequence"/>
</dbReference>
<evidence type="ECO:0000313" key="4">
    <source>
        <dbReference type="Proteomes" id="UP000281553"/>
    </source>
</evidence>
<organism evidence="3 4">
    <name type="scientific">Dibothriocephalus latus</name>
    <name type="common">Fish tapeworm</name>
    <name type="synonym">Diphyllobothrium latum</name>
    <dbReference type="NCBI Taxonomy" id="60516"/>
    <lineage>
        <taxon>Eukaryota</taxon>
        <taxon>Metazoa</taxon>
        <taxon>Spiralia</taxon>
        <taxon>Lophotrochozoa</taxon>
        <taxon>Platyhelminthes</taxon>
        <taxon>Cestoda</taxon>
        <taxon>Eucestoda</taxon>
        <taxon>Diphyllobothriidea</taxon>
        <taxon>Diphyllobothriidae</taxon>
        <taxon>Dibothriocephalus</taxon>
    </lineage>
</organism>
<evidence type="ECO:0000256" key="1">
    <source>
        <dbReference type="SAM" id="Phobius"/>
    </source>
</evidence>
<keyword evidence="4" id="KW-1185">Reference proteome</keyword>
<dbReference type="Gene3D" id="1.20.58.390">
    <property type="entry name" value="Neurotransmitter-gated ion-channel transmembrane domain"/>
    <property type="match status" value="1"/>
</dbReference>
<name>A0A3P7QY33_DIBLA</name>
<sequence>MEIVIRRRALYYVFNLIVPCILISGMALLVFTLPPDAGEKISLGVTILLSLTMFLQLVADKLPQTSEAIPLIGKTPACRPKDW</sequence>
<evidence type="ECO:0000259" key="2">
    <source>
        <dbReference type="Pfam" id="PF02932"/>
    </source>
</evidence>
<dbReference type="PANTHER" id="PTHR18945">
    <property type="entry name" value="NEUROTRANSMITTER GATED ION CHANNEL"/>
    <property type="match status" value="1"/>
</dbReference>
<dbReference type="InterPro" id="IPR036719">
    <property type="entry name" value="Neuro-gated_channel_TM_sf"/>
</dbReference>
<feature type="domain" description="Neurotransmitter-gated ion-channel transmembrane" evidence="2">
    <location>
        <begin position="16"/>
        <end position="74"/>
    </location>
</feature>
<evidence type="ECO:0000313" key="3">
    <source>
        <dbReference type="EMBL" id="VDN35796.1"/>
    </source>
</evidence>
<dbReference type="InterPro" id="IPR038050">
    <property type="entry name" value="Neuro_actylchol_rec"/>
</dbReference>
<accession>A0A3P7QY33</accession>
<proteinExistence type="predicted"/>
<dbReference type="EMBL" id="UYRU01087730">
    <property type="protein sequence ID" value="VDN35796.1"/>
    <property type="molecule type" value="Genomic_DNA"/>
</dbReference>
<dbReference type="GO" id="GO:0005216">
    <property type="term" value="F:monoatomic ion channel activity"/>
    <property type="evidence" value="ECO:0007669"/>
    <property type="project" value="InterPro"/>
</dbReference>